<comment type="catalytic activity">
    <reaction evidence="10 11">
        <text>5,6-dimethylbenzimidazole + nicotinate beta-D-ribonucleotide = alpha-ribazole 5'-phosphate + nicotinate + H(+)</text>
        <dbReference type="Rhea" id="RHEA:11196"/>
        <dbReference type="ChEBI" id="CHEBI:15378"/>
        <dbReference type="ChEBI" id="CHEBI:15890"/>
        <dbReference type="ChEBI" id="CHEBI:32544"/>
        <dbReference type="ChEBI" id="CHEBI:57502"/>
        <dbReference type="ChEBI" id="CHEBI:57918"/>
        <dbReference type="EC" id="2.4.2.21"/>
    </reaction>
</comment>
<sequence>MYPNLRLWSVTRMRVALSKSRHKEAGSKQEMCRLLQSFGNGACRMTNTRKQLIAIEPINEEAAAQARQHIDQLTKPLGSLGRLETLAVQLAAMTGMAFPAVTPPGVIVFAADHGVATEGVSAYPQEVTAQMLLNLTRGGAGINVFARQIGALQKFVDVGVAVEVDAPGITKKRIKAASGNILREAAMTREEAESAIQIGMDTALEIVEEGAKVLIVGEVGIGNTTASSAILSALTGADPDEIVGRGTGLTDEGWQRKKAVVRKALALHRPDVDDPIDVLAKVGGMEIGAMAGAILGAASRRVPILLDGFIATVAALLAVRLQPEAADYLIGGHRSQEPGHAFVLKTLGKEPLLDLNLRLGEGSGAALAFPIVEAAARMVSEMATFASAGVSDR</sequence>
<dbReference type="GO" id="GO:0009236">
    <property type="term" value="P:cobalamin biosynthetic process"/>
    <property type="evidence" value="ECO:0007669"/>
    <property type="project" value="UniProtKB-UniRule"/>
</dbReference>
<dbReference type="EMBL" id="FORT01000001">
    <property type="protein sequence ID" value="SFI85092.1"/>
    <property type="molecule type" value="Genomic_DNA"/>
</dbReference>
<feature type="active site" description="Proton acceptor" evidence="11">
    <location>
        <position position="361"/>
    </location>
</feature>
<dbReference type="EC" id="2.4.2.21" evidence="4 11"/>
<reference evidence="13" key="1">
    <citation type="submission" date="2016-10" db="EMBL/GenBank/DDBJ databases">
        <authorList>
            <person name="Varghese N."/>
            <person name="Submissions S."/>
        </authorList>
    </citation>
    <scope>NUCLEOTIDE SEQUENCE [LARGE SCALE GENOMIC DNA]</scope>
    <source>
        <strain evidence="13">OK042</strain>
    </source>
</reference>
<organism evidence="12 13">
    <name type="scientific">Brevibacillus centrosporus</name>
    <dbReference type="NCBI Taxonomy" id="54910"/>
    <lineage>
        <taxon>Bacteria</taxon>
        <taxon>Bacillati</taxon>
        <taxon>Bacillota</taxon>
        <taxon>Bacilli</taxon>
        <taxon>Bacillales</taxon>
        <taxon>Paenibacillaceae</taxon>
        <taxon>Brevibacillus</taxon>
    </lineage>
</organism>
<evidence type="ECO:0000256" key="4">
    <source>
        <dbReference type="ARBA" id="ARBA00011991"/>
    </source>
</evidence>
<dbReference type="PANTHER" id="PTHR43463">
    <property type="entry name" value="NICOTINATE-NUCLEOTIDE--DIMETHYLBENZIMIDAZOLE PHOSPHORIBOSYLTRANSFERASE"/>
    <property type="match status" value="1"/>
</dbReference>
<evidence type="ECO:0000256" key="2">
    <source>
        <dbReference type="ARBA" id="ARBA00005049"/>
    </source>
</evidence>
<accession>A0A1I3LK48</accession>
<dbReference type="UniPathway" id="UPA00061">
    <property type="reaction ID" value="UER00516"/>
</dbReference>
<evidence type="ECO:0000256" key="8">
    <source>
        <dbReference type="ARBA" id="ARBA00022679"/>
    </source>
</evidence>
<dbReference type="InterPro" id="IPR003200">
    <property type="entry name" value="Nict_dMeBzImd_PRibTrfase"/>
</dbReference>
<dbReference type="SUPFAM" id="SSF52733">
    <property type="entry name" value="Nicotinate mononucleotide:5,6-dimethylbenzimidazole phosphoribosyltransferase (CobT)"/>
    <property type="match status" value="1"/>
</dbReference>
<comment type="function">
    <text evidence="1 11">Catalyzes the synthesis of alpha-ribazole-5'-phosphate from nicotinate mononucleotide (NAMN) and 5,6-dimethylbenzimidazole (DMB).</text>
</comment>
<evidence type="ECO:0000256" key="10">
    <source>
        <dbReference type="ARBA" id="ARBA00047340"/>
    </source>
</evidence>
<dbReference type="FunFam" id="3.40.50.10210:FF:000001">
    <property type="entry name" value="Nicotinate-nucleotide--dimethylbenzimidazole phosphoribosyltransferase"/>
    <property type="match status" value="1"/>
</dbReference>
<proteinExistence type="inferred from homology"/>
<keyword evidence="13" id="KW-1185">Reference proteome</keyword>
<gene>
    <name evidence="11" type="primary">cobT</name>
    <name evidence="12" type="ORF">SAMN05518846_101346</name>
</gene>
<evidence type="ECO:0000313" key="13">
    <source>
        <dbReference type="Proteomes" id="UP000198915"/>
    </source>
</evidence>
<comment type="similarity">
    <text evidence="3 11">Belongs to the CobT family.</text>
</comment>
<dbReference type="Gene3D" id="1.10.1610.10">
    <property type="match status" value="1"/>
</dbReference>
<dbReference type="InterPro" id="IPR017846">
    <property type="entry name" value="Nict_dMeBzImd_PRibTrfase_bact"/>
</dbReference>
<dbReference type="PANTHER" id="PTHR43463:SF1">
    <property type="entry name" value="NICOTINATE-NUCLEOTIDE--DIMETHYLBENZIMIDAZOLE PHOSPHORIBOSYLTRANSFERASE"/>
    <property type="match status" value="1"/>
</dbReference>
<evidence type="ECO:0000256" key="7">
    <source>
        <dbReference type="ARBA" id="ARBA00022676"/>
    </source>
</evidence>
<dbReference type="CDD" id="cd02439">
    <property type="entry name" value="DMB-PRT_CobT"/>
    <property type="match status" value="1"/>
</dbReference>
<evidence type="ECO:0000256" key="3">
    <source>
        <dbReference type="ARBA" id="ARBA00007110"/>
    </source>
</evidence>
<dbReference type="NCBIfam" id="TIGR03160">
    <property type="entry name" value="cobT_DBIPRT"/>
    <property type="match status" value="1"/>
</dbReference>
<comment type="pathway">
    <text evidence="2 11">Nucleoside biosynthesis; alpha-ribazole biosynthesis; alpha-ribazole from 5,6-dimethylbenzimidazole: step 1/2.</text>
</comment>
<evidence type="ECO:0000256" key="1">
    <source>
        <dbReference type="ARBA" id="ARBA00002197"/>
    </source>
</evidence>
<dbReference type="GO" id="GO:0008939">
    <property type="term" value="F:nicotinate-nucleotide-dimethylbenzimidazole phosphoribosyltransferase activity"/>
    <property type="evidence" value="ECO:0007669"/>
    <property type="project" value="UniProtKB-UniRule"/>
</dbReference>
<dbReference type="InterPro" id="IPR036087">
    <property type="entry name" value="Nict_dMeBzImd_PRibTrfase_sf"/>
</dbReference>
<dbReference type="NCBIfam" id="NF000996">
    <property type="entry name" value="PRK00105.1"/>
    <property type="match status" value="1"/>
</dbReference>
<evidence type="ECO:0000256" key="6">
    <source>
        <dbReference type="ARBA" id="ARBA00022573"/>
    </source>
</evidence>
<dbReference type="HAMAP" id="MF_00230">
    <property type="entry name" value="CobT"/>
    <property type="match status" value="1"/>
</dbReference>
<evidence type="ECO:0000313" key="12">
    <source>
        <dbReference type="EMBL" id="SFI85092.1"/>
    </source>
</evidence>
<dbReference type="Pfam" id="PF02277">
    <property type="entry name" value="DBI_PRT"/>
    <property type="match status" value="1"/>
</dbReference>
<dbReference type="Gene3D" id="3.40.50.10210">
    <property type="match status" value="1"/>
</dbReference>
<dbReference type="AlphaFoldDB" id="A0A1I3LK48"/>
<keyword evidence="7 11" id="KW-0328">Glycosyltransferase</keyword>
<dbReference type="InterPro" id="IPR023195">
    <property type="entry name" value="Nict_dMeBzImd_PRibTrfase_N"/>
</dbReference>
<dbReference type="STRING" id="1884381.SAMN05518846_101346"/>
<keyword evidence="8 11" id="KW-0808">Transferase</keyword>
<evidence type="ECO:0000256" key="11">
    <source>
        <dbReference type="HAMAP-Rule" id="MF_00230"/>
    </source>
</evidence>
<dbReference type="Proteomes" id="UP000198915">
    <property type="component" value="Unassembled WGS sequence"/>
</dbReference>
<evidence type="ECO:0000256" key="5">
    <source>
        <dbReference type="ARBA" id="ARBA00015486"/>
    </source>
</evidence>
<evidence type="ECO:0000256" key="9">
    <source>
        <dbReference type="ARBA" id="ARBA00030686"/>
    </source>
</evidence>
<protein>
    <recommendedName>
        <fullName evidence="5 11">Nicotinate-nucleotide--dimethylbenzimidazole phosphoribosyltransferase</fullName>
        <shortName evidence="11">NN:DBI PRT</shortName>
        <ecNumber evidence="4 11">2.4.2.21</ecNumber>
    </recommendedName>
    <alternativeName>
        <fullName evidence="9 11">N(1)-alpha-phosphoribosyltransferase</fullName>
    </alternativeName>
</protein>
<name>A0A1I3LK48_9BACL</name>
<keyword evidence="6 11" id="KW-0169">Cobalamin biosynthesis</keyword>